<dbReference type="FunFam" id="3.50.50.60:FF:000020">
    <property type="entry name" value="D-amino acid dehydrogenase"/>
    <property type="match status" value="1"/>
</dbReference>
<dbReference type="Gene3D" id="3.30.9.10">
    <property type="entry name" value="D-Amino Acid Oxidase, subunit A, domain 2"/>
    <property type="match status" value="1"/>
</dbReference>
<dbReference type="PANTHER" id="PTHR13847">
    <property type="entry name" value="SARCOSINE DEHYDROGENASE-RELATED"/>
    <property type="match status" value="1"/>
</dbReference>
<evidence type="ECO:0000256" key="7">
    <source>
        <dbReference type="HAMAP-Rule" id="MF_01202"/>
    </source>
</evidence>
<sequence>MKVIVLGAGVIGVTTAWYLAKLGHEVEVIDRQPAAGLETSFANAGQVSPGYSTPWAAPGLPFKALKWMLGKHSPLVVRPGAIDIAMLRWIGGLLMNCTEHAYDVNKSRMLRIAEYSRDCLTDLRDETGITYDDRQKGLIQLFRTEAQLDHAQEDMRLLSDSGVAHELFSVEKILEREPGLSGAKHLLKGGLYLPGDESGDAHMFTQRLAQKAEELGVTFRYETTIEALDASADSILGVRTSAGRITGDAYVMALGSYSPLLMRPLGVRLPVYPVKGYSLTVPMTDEARAPVSTVNDETYKVAMTRLGDRIRIGGTAELGGFDLRLRRDRRATLELSFSELYGGGDLSQATYWTGLRPNTPDGTPIVGASKKFSNLWLNTGHGTLGWTMACGSGRIVSDLIHGRKPNIPVLDLSVDRYDRS</sequence>
<dbReference type="EMBL" id="BJYF01000003">
    <property type="protein sequence ID" value="GEN58961.1"/>
    <property type="molecule type" value="Genomic_DNA"/>
</dbReference>
<comment type="catalytic activity">
    <reaction evidence="6 7">
        <text>a D-alpha-amino acid + A + H2O = a 2-oxocarboxylate + AH2 + NH4(+)</text>
        <dbReference type="Rhea" id="RHEA:18125"/>
        <dbReference type="ChEBI" id="CHEBI:13193"/>
        <dbReference type="ChEBI" id="CHEBI:15377"/>
        <dbReference type="ChEBI" id="CHEBI:17499"/>
        <dbReference type="ChEBI" id="CHEBI:28938"/>
        <dbReference type="ChEBI" id="CHEBI:35179"/>
        <dbReference type="ChEBI" id="CHEBI:59871"/>
    </reaction>
</comment>
<dbReference type="STRING" id="1120919.GCA_000429165_00867"/>
<evidence type="ECO:0000256" key="1">
    <source>
        <dbReference type="ARBA" id="ARBA00001974"/>
    </source>
</evidence>
<comment type="function">
    <text evidence="7">Oxidative deamination of D-amino acids.</text>
</comment>
<dbReference type="NCBIfam" id="NF001933">
    <property type="entry name" value="PRK00711.1"/>
    <property type="match status" value="1"/>
</dbReference>
<keyword evidence="4 7" id="KW-0274">FAD</keyword>
<dbReference type="InterPro" id="IPR036188">
    <property type="entry name" value="FAD/NAD-bd_sf"/>
</dbReference>
<dbReference type="GO" id="GO:0008718">
    <property type="term" value="F:D-amino-acid dehydrogenase activity"/>
    <property type="evidence" value="ECO:0007669"/>
    <property type="project" value="UniProtKB-UniRule"/>
</dbReference>
<comment type="similarity">
    <text evidence="2 7">Belongs to the DadA oxidoreductase family.</text>
</comment>
<dbReference type="GO" id="GO:0005886">
    <property type="term" value="C:plasma membrane"/>
    <property type="evidence" value="ECO:0007669"/>
    <property type="project" value="TreeGrafter"/>
</dbReference>
<dbReference type="SUPFAM" id="SSF54373">
    <property type="entry name" value="FAD-linked reductases, C-terminal domain"/>
    <property type="match status" value="1"/>
</dbReference>
<name>A0A511X7Q8_9PROT</name>
<evidence type="ECO:0000313" key="9">
    <source>
        <dbReference type="EMBL" id="GEN58961.1"/>
    </source>
</evidence>
<feature type="domain" description="FAD dependent oxidoreductase" evidence="8">
    <location>
        <begin position="2"/>
        <end position="399"/>
    </location>
</feature>
<dbReference type="GO" id="GO:0005737">
    <property type="term" value="C:cytoplasm"/>
    <property type="evidence" value="ECO:0007669"/>
    <property type="project" value="TreeGrafter"/>
</dbReference>
<dbReference type="GO" id="GO:0055130">
    <property type="term" value="P:D-alanine catabolic process"/>
    <property type="evidence" value="ECO:0007669"/>
    <property type="project" value="TreeGrafter"/>
</dbReference>
<dbReference type="EC" id="1.4.99.-" evidence="7"/>
<evidence type="ECO:0000313" key="10">
    <source>
        <dbReference type="Proteomes" id="UP000321635"/>
    </source>
</evidence>
<evidence type="ECO:0000256" key="2">
    <source>
        <dbReference type="ARBA" id="ARBA00009410"/>
    </source>
</evidence>
<comment type="cofactor">
    <cofactor evidence="1 7">
        <name>FAD</name>
        <dbReference type="ChEBI" id="CHEBI:57692"/>
    </cofactor>
</comment>
<dbReference type="SUPFAM" id="SSF51905">
    <property type="entry name" value="FAD/NAD(P)-binding domain"/>
    <property type="match status" value="1"/>
</dbReference>
<dbReference type="Pfam" id="PF01266">
    <property type="entry name" value="DAO"/>
    <property type="match status" value="1"/>
</dbReference>
<dbReference type="HAMAP" id="MF_01202">
    <property type="entry name" value="DadA"/>
    <property type="match status" value="1"/>
</dbReference>
<proteinExistence type="inferred from homology"/>
<accession>A0A511X7Q8</accession>
<dbReference type="InterPro" id="IPR023080">
    <property type="entry name" value="DadA"/>
</dbReference>
<evidence type="ECO:0000256" key="3">
    <source>
        <dbReference type="ARBA" id="ARBA00022630"/>
    </source>
</evidence>
<dbReference type="Proteomes" id="UP000321635">
    <property type="component" value="Unassembled WGS sequence"/>
</dbReference>
<feature type="binding site" evidence="7">
    <location>
        <begin position="3"/>
        <end position="17"/>
    </location>
    <ligand>
        <name>FAD</name>
        <dbReference type="ChEBI" id="CHEBI:57692"/>
    </ligand>
</feature>
<dbReference type="OrthoDB" id="9805337at2"/>
<evidence type="ECO:0000256" key="6">
    <source>
        <dbReference type="ARBA" id="ARBA00047884"/>
    </source>
</evidence>
<dbReference type="AlphaFoldDB" id="A0A511X7Q8"/>
<protein>
    <recommendedName>
        <fullName evidence="7">D-amino acid dehydrogenase</fullName>
        <ecNumber evidence="7">1.4.99.-</ecNumber>
    </recommendedName>
</protein>
<dbReference type="PANTHER" id="PTHR13847:SF280">
    <property type="entry name" value="D-AMINO ACID DEHYDROGENASE"/>
    <property type="match status" value="1"/>
</dbReference>
<reference evidence="9 10" key="1">
    <citation type="submission" date="2019-07" db="EMBL/GenBank/DDBJ databases">
        <title>Whole genome shotgun sequence of Acetobacter nitrogenifigens NBRC 105050.</title>
        <authorList>
            <person name="Hosoyama A."/>
            <person name="Uohara A."/>
            <person name="Ohji S."/>
            <person name="Ichikawa N."/>
        </authorList>
    </citation>
    <scope>NUCLEOTIDE SEQUENCE [LARGE SCALE GENOMIC DNA]</scope>
    <source>
        <strain evidence="9 10">NBRC 105050</strain>
    </source>
</reference>
<keyword evidence="10" id="KW-1185">Reference proteome</keyword>
<keyword evidence="5 7" id="KW-0560">Oxidoreductase</keyword>
<gene>
    <name evidence="7 9" type="primary">dadA</name>
    <name evidence="9" type="ORF">ANI02nite_08450</name>
</gene>
<dbReference type="Gene3D" id="3.50.50.60">
    <property type="entry name" value="FAD/NAD(P)-binding domain"/>
    <property type="match status" value="2"/>
</dbReference>
<dbReference type="InterPro" id="IPR006076">
    <property type="entry name" value="FAD-dep_OxRdtase"/>
</dbReference>
<evidence type="ECO:0000256" key="4">
    <source>
        <dbReference type="ARBA" id="ARBA00022827"/>
    </source>
</evidence>
<organism evidence="9 10">
    <name type="scientific">Acetobacter nitrogenifigens DSM 23921 = NBRC 105050</name>
    <dbReference type="NCBI Taxonomy" id="1120919"/>
    <lineage>
        <taxon>Bacteria</taxon>
        <taxon>Pseudomonadati</taxon>
        <taxon>Pseudomonadota</taxon>
        <taxon>Alphaproteobacteria</taxon>
        <taxon>Acetobacterales</taxon>
        <taxon>Acetobacteraceae</taxon>
        <taxon>Acetobacter</taxon>
    </lineage>
</organism>
<keyword evidence="3 7" id="KW-0285">Flavoprotein</keyword>
<evidence type="ECO:0000259" key="8">
    <source>
        <dbReference type="Pfam" id="PF01266"/>
    </source>
</evidence>
<comment type="caution">
    <text evidence="9">The sequence shown here is derived from an EMBL/GenBank/DDBJ whole genome shotgun (WGS) entry which is preliminary data.</text>
</comment>
<evidence type="ECO:0000256" key="5">
    <source>
        <dbReference type="ARBA" id="ARBA00023002"/>
    </source>
</evidence>